<keyword evidence="8" id="KW-0636">Prenylation</keyword>
<dbReference type="GO" id="GO:0090385">
    <property type="term" value="P:phagosome-lysosome fusion"/>
    <property type="evidence" value="ECO:0007669"/>
    <property type="project" value="TreeGrafter"/>
</dbReference>
<dbReference type="SMART" id="SM00175">
    <property type="entry name" value="RAB"/>
    <property type="match status" value="1"/>
</dbReference>
<feature type="non-terminal residue" evidence="11">
    <location>
        <position position="285"/>
    </location>
</feature>
<dbReference type="GO" id="GO:0003924">
    <property type="term" value="F:GTPase activity"/>
    <property type="evidence" value="ECO:0007669"/>
    <property type="project" value="InterPro"/>
</dbReference>
<dbReference type="SMART" id="SM00176">
    <property type="entry name" value="RAN"/>
    <property type="match status" value="1"/>
</dbReference>
<comment type="similarity">
    <text evidence="2">Belongs to the small GTPase superfamily. Rab family.</text>
</comment>
<comment type="function">
    <text evidence="9">Controls vesicular trafficking from endosomes to the trans-Golgi network (TGN). Acts as a negative regulator of TLR9 signaling and can suppress TLR9-triggered TNFA, IL6, and IFNB production in macrophages by promoting TLR9 lysosomal degradation. Also negatively regulates TLR4 signaling in macrophages by promoting lysosomal degradation of TLR4. Promotes megakaryocytic differentiation by increasing NF-kappa-B-dependent IL6 production and subsequently enhancing the association of STAT3 with GATA1. Not involved in the regulation of the EGF- and EGFR degradation pathway.</text>
</comment>
<dbReference type="SUPFAM" id="SSF52540">
    <property type="entry name" value="P-loop containing nucleoside triphosphate hydrolases"/>
    <property type="match status" value="1"/>
</dbReference>
<evidence type="ECO:0000256" key="7">
    <source>
        <dbReference type="ARBA" id="ARBA00023288"/>
    </source>
</evidence>
<proteinExistence type="inferred from homology"/>
<dbReference type="PROSITE" id="PS51419">
    <property type="entry name" value="RAB"/>
    <property type="match status" value="1"/>
</dbReference>
<dbReference type="GO" id="GO:0005770">
    <property type="term" value="C:late endosome"/>
    <property type="evidence" value="ECO:0007669"/>
    <property type="project" value="TreeGrafter"/>
</dbReference>
<keyword evidence="6" id="KW-0342">GTP-binding</keyword>
<dbReference type="Pfam" id="PF00071">
    <property type="entry name" value="Ras"/>
    <property type="match status" value="1"/>
</dbReference>
<dbReference type="PROSITE" id="PS51421">
    <property type="entry name" value="RAS"/>
    <property type="match status" value="1"/>
</dbReference>
<dbReference type="PROSITE" id="PS51417">
    <property type="entry name" value="ARF"/>
    <property type="match status" value="1"/>
</dbReference>
<evidence type="ECO:0000256" key="6">
    <source>
        <dbReference type="ARBA" id="ARBA00023134"/>
    </source>
</evidence>
<evidence type="ECO:0000256" key="8">
    <source>
        <dbReference type="ARBA" id="ARBA00023289"/>
    </source>
</evidence>
<evidence type="ECO:0000313" key="12">
    <source>
        <dbReference type="Proteomes" id="UP000886611"/>
    </source>
</evidence>
<dbReference type="Proteomes" id="UP000886611">
    <property type="component" value="Unassembled WGS sequence"/>
</dbReference>
<dbReference type="FunFam" id="3.40.50.300:FF:000751">
    <property type="entry name" value="Rab family GTPase, putative"/>
    <property type="match status" value="1"/>
</dbReference>
<dbReference type="CDD" id="cd00154">
    <property type="entry name" value="Rab"/>
    <property type="match status" value="1"/>
</dbReference>
<keyword evidence="4" id="KW-0547">Nucleotide-binding</keyword>
<evidence type="ECO:0000256" key="5">
    <source>
        <dbReference type="ARBA" id="ARBA00022927"/>
    </source>
</evidence>
<dbReference type="GO" id="GO:0005525">
    <property type="term" value="F:GTP binding"/>
    <property type="evidence" value="ECO:0007669"/>
    <property type="project" value="UniProtKB-KW"/>
</dbReference>
<dbReference type="Gene3D" id="3.40.50.300">
    <property type="entry name" value="P-loop containing nucleotide triphosphate hydrolases"/>
    <property type="match status" value="1"/>
</dbReference>
<dbReference type="SMART" id="SM00173">
    <property type="entry name" value="RAS"/>
    <property type="match status" value="1"/>
</dbReference>
<evidence type="ECO:0000256" key="10">
    <source>
        <dbReference type="ARBA" id="ARBA00067801"/>
    </source>
</evidence>
<dbReference type="InterPro" id="IPR001806">
    <property type="entry name" value="Small_GTPase"/>
</dbReference>
<keyword evidence="3" id="KW-0813">Transport</keyword>
<dbReference type="AlphaFoldDB" id="A0A8X8BRB6"/>
<dbReference type="GO" id="GO:0002682">
    <property type="term" value="P:regulation of immune system process"/>
    <property type="evidence" value="ECO:0007669"/>
    <property type="project" value="UniProtKB-ARBA"/>
</dbReference>
<evidence type="ECO:0000256" key="1">
    <source>
        <dbReference type="ARBA" id="ARBA00004616"/>
    </source>
</evidence>
<evidence type="ECO:0000313" key="11">
    <source>
        <dbReference type="EMBL" id="KAG2464204.1"/>
    </source>
</evidence>
<keyword evidence="5" id="KW-0653">Protein transport</keyword>
<dbReference type="InterPro" id="IPR005225">
    <property type="entry name" value="Small_GTP-bd"/>
</dbReference>
<dbReference type="GO" id="GO:0005764">
    <property type="term" value="C:lysosome"/>
    <property type="evidence" value="ECO:0007669"/>
    <property type="project" value="UniProtKB-ARBA"/>
</dbReference>
<protein>
    <recommendedName>
        <fullName evidence="10">Ras-related protein Rab-7b</fullName>
    </recommendedName>
</protein>
<dbReference type="PRINTS" id="PR00449">
    <property type="entry name" value="RASTRNSFRMNG"/>
</dbReference>
<evidence type="ECO:0000256" key="3">
    <source>
        <dbReference type="ARBA" id="ARBA00022448"/>
    </source>
</evidence>
<keyword evidence="7" id="KW-0449">Lipoprotein</keyword>
<name>A0A8X8BRB6_POLSE</name>
<gene>
    <name evidence="11" type="primary">Rab7b</name>
    <name evidence="11" type="ORF">GTO96_0002115</name>
</gene>
<dbReference type="SMART" id="SM00174">
    <property type="entry name" value="RHO"/>
    <property type="match status" value="1"/>
</dbReference>
<reference evidence="11 12" key="1">
    <citation type="journal article" date="2021" name="Cell">
        <title>Tracing the genetic footprints of vertebrate landing in non-teleost ray-finned fishes.</title>
        <authorList>
            <person name="Bi X."/>
            <person name="Wang K."/>
            <person name="Yang L."/>
            <person name="Pan H."/>
            <person name="Jiang H."/>
            <person name="Wei Q."/>
            <person name="Fang M."/>
            <person name="Yu H."/>
            <person name="Zhu C."/>
            <person name="Cai Y."/>
            <person name="He Y."/>
            <person name="Gan X."/>
            <person name="Zeng H."/>
            <person name="Yu D."/>
            <person name="Zhu Y."/>
            <person name="Jiang H."/>
            <person name="Qiu Q."/>
            <person name="Yang H."/>
            <person name="Zhang Y.E."/>
            <person name="Wang W."/>
            <person name="Zhu M."/>
            <person name="He S."/>
            <person name="Zhang G."/>
        </authorList>
    </citation>
    <scope>NUCLEOTIDE SEQUENCE [LARGE SCALE GENOMIC DNA]</scope>
    <source>
        <strain evidence="11">Bchr_013</strain>
    </source>
</reference>
<dbReference type="NCBIfam" id="TIGR00231">
    <property type="entry name" value="small_GTP"/>
    <property type="match status" value="1"/>
</dbReference>
<dbReference type="InterPro" id="IPR027417">
    <property type="entry name" value="P-loop_NTPase"/>
</dbReference>
<feature type="non-terminal residue" evidence="11">
    <location>
        <position position="1"/>
    </location>
</feature>
<dbReference type="EMBL" id="JAATIS010003638">
    <property type="protein sequence ID" value="KAG2464204.1"/>
    <property type="molecule type" value="Genomic_DNA"/>
</dbReference>
<accession>A0A8X8BRB6</accession>
<evidence type="ECO:0000256" key="4">
    <source>
        <dbReference type="ARBA" id="ARBA00022741"/>
    </source>
</evidence>
<organism evidence="11 12">
    <name type="scientific">Polypterus senegalus</name>
    <name type="common">Senegal bichir</name>
    <dbReference type="NCBI Taxonomy" id="55291"/>
    <lineage>
        <taxon>Eukaryota</taxon>
        <taxon>Metazoa</taxon>
        <taxon>Chordata</taxon>
        <taxon>Craniata</taxon>
        <taxon>Vertebrata</taxon>
        <taxon>Euteleostomi</taxon>
        <taxon>Actinopterygii</taxon>
        <taxon>Polypteriformes</taxon>
        <taxon>Polypteridae</taxon>
        <taxon>Polypterus</taxon>
    </lineage>
</organism>
<keyword evidence="12" id="KW-1185">Reference proteome</keyword>
<comment type="caution">
    <text evidence="11">The sequence shown here is derived from an EMBL/GenBank/DDBJ whole genome shotgun (WGS) entry which is preliminary data.</text>
</comment>
<comment type="subcellular location">
    <subcellularLocation>
        <location evidence="1">Cytoplasmic vesicle</location>
        <location evidence="1">Phagosome membrane</location>
        <topology evidence="1">Lipid-anchor</topology>
        <orientation evidence="1">Cytoplasmic side</orientation>
    </subcellularLocation>
</comment>
<dbReference type="GO" id="GO:0008333">
    <property type="term" value="P:endosome to lysosome transport"/>
    <property type="evidence" value="ECO:0007669"/>
    <property type="project" value="TreeGrafter"/>
</dbReference>
<evidence type="ECO:0000256" key="9">
    <source>
        <dbReference type="ARBA" id="ARBA00058158"/>
    </source>
</evidence>
<dbReference type="GO" id="GO:0015031">
    <property type="term" value="P:protein transport"/>
    <property type="evidence" value="ECO:0007669"/>
    <property type="project" value="UniProtKB-KW"/>
</dbReference>
<dbReference type="PANTHER" id="PTHR47981">
    <property type="entry name" value="RAB FAMILY"/>
    <property type="match status" value="1"/>
</dbReference>
<sequence length="285" mass="32307">MEGGGPLYVHQVSPDELPAPLPGVAEVLHEHPEALRVSLVFLLPAPLGVAEVLMFRASQVFERPLAVTTGPYRLTRVFQDARAQASYTAFSCSLGSVGKTSLLYQYIHNKFYEDYRTTLGASVLTKTITVQNKTVKLQIWDTGGQERFRSIVSTYYKGSDGCILAFDVTDTDSFEALDYWKKDFQEKIIPKDASYPFVVLGNKIDIPDRQVSFRQASDWCEERSIPYLEVSARDNINVQLAFETLIQNALVKYMEPTESYLTESIKLKPEKDDKKHKKKKKKKCC</sequence>
<dbReference type="PANTHER" id="PTHR47981:SF22">
    <property type="entry name" value="RAS-RELATED PROTEIN RAB-7B"/>
    <property type="match status" value="1"/>
</dbReference>
<dbReference type="GO" id="GO:0030670">
    <property type="term" value="C:phagocytic vesicle membrane"/>
    <property type="evidence" value="ECO:0007669"/>
    <property type="project" value="UniProtKB-SubCell"/>
</dbReference>
<evidence type="ECO:0000256" key="2">
    <source>
        <dbReference type="ARBA" id="ARBA00006270"/>
    </source>
</evidence>